<reference evidence="1" key="2">
    <citation type="submission" date="2016-06" db="EMBL/GenBank/DDBJ databases">
        <title>The genome of a short-lived fish provides insights into sex chromosome evolution and the genetic control of aging.</title>
        <authorList>
            <person name="Reichwald K."/>
            <person name="Felder M."/>
            <person name="Petzold A."/>
            <person name="Koch P."/>
            <person name="Groth M."/>
            <person name="Platzer M."/>
        </authorList>
    </citation>
    <scope>NUCLEOTIDE SEQUENCE</scope>
    <source>
        <tissue evidence="1">Brain</tissue>
    </source>
</reference>
<accession>A0A1A7ZPN7</accession>
<gene>
    <name evidence="1" type="primary">Nfu_g_1_018063</name>
</gene>
<dbReference type="AlphaFoldDB" id="A0A1A7ZPN7"/>
<feature type="non-terminal residue" evidence="1">
    <location>
        <position position="1"/>
    </location>
</feature>
<name>A0A1A7ZPN7_NOTFU</name>
<reference evidence="1" key="1">
    <citation type="submission" date="2016-05" db="EMBL/GenBank/DDBJ databases">
        <authorList>
            <person name="Lavstsen T."/>
            <person name="Jespersen J.S."/>
        </authorList>
    </citation>
    <scope>NUCLEOTIDE SEQUENCE</scope>
    <source>
        <tissue evidence="1">Brain</tissue>
    </source>
</reference>
<evidence type="ECO:0000313" key="1">
    <source>
        <dbReference type="EMBL" id="SBP44271.1"/>
    </source>
</evidence>
<organism evidence="1">
    <name type="scientific">Nothobranchius furzeri</name>
    <name type="common">Turquoise killifish</name>
    <dbReference type="NCBI Taxonomy" id="105023"/>
    <lineage>
        <taxon>Eukaryota</taxon>
        <taxon>Metazoa</taxon>
        <taxon>Chordata</taxon>
        <taxon>Craniata</taxon>
        <taxon>Vertebrata</taxon>
        <taxon>Euteleostomi</taxon>
        <taxon>Actinopterygii</taxon>
        <taxon>Neopterygii</taxon>
        <taxon>Teleostei</taxon>
        <taxon>Neoteleostei</taxon>
        <taxon>Acanthomorphata</taxon>
        <taxon>Ovalentaria</taxon>
        <taxon>Atherinomorphae</taxon>
        <taxon>Cyprinodontiformes</taxon>
        <taxon>Nothobranchiidae</taxon>
        <taxon>Nothobranchius</taxon>
    </lineage>
</organism>
<protein>
    <submittedName>
        <fullName evidence="1">Uncharacterized protein</fullName>
    </submittedName>
</protein>
<dbReference type="EMBL" id="HADY01005786">
    <property type="protein sequence ID" value="SBP44271.1"/>
    <property type="molecule type" value="Transcribed_RNA"/>
</dbReference>
<proteinExistence type="predicted"/>
<sequence length="66" mass="7324">SPSSVQRCRSGPIDAVNTERQLWLCGCRRRITPARPAVLSHRVGPRRMAHRGVSDDSDREVIGVVC</sequence>